<evidence type="ECO:0000256" key="4">
    <source>
        <dbReference type="ARBA" id="ARBA00012706"/>
    </source>
</evidence>
<dbReference type="GeneID" id="28855297"/>
<keyword evidence="8 9" id="KW-0326">Glycosidase</keyword>
<dbReference type="GO" id="GO:0005576">
    <property type="term" value="C:extracellular region"/>
    <property type="evidence" value="ECO:0007669"/>
    <property type="project" value="UniProtKB-SubCell"/>
</dbReference>
<evidence type="ECO:0000256" key="2">
    <source>
        <dbReference type="ARBA" id="ARBA00004613"/>
    </source>
</evidence>
<proteinExistence type="inferred from homology"/>
<dbReference type="PANTHER" id="PTHR31451">
    <property type="match status" value="1"/>
</dbReference>
<evidence type="ECO:0000256" key="10">
    <source>
        <dbReference type="SAM" id="SignalP"/>
    </source>
</evidence>
<evidence type="ECO:0000313" key="12">
    <source>
        <dbReference type="EMBL" id="OAQ59581.1"/>
    </source>
</evidence>
<gene>
    <name evidence="12" type="ORF">VFPPC_13528</name>
</gene>
<evidence type="ECO:0000259" key="11">
    <source>
        <dbReference type="Pfam" id="PF00150"/>
    </source>
</evidence>
<dbReference type="SUPFAM" id="SSF51445">
    <property type="entry name" value="(Trans)glycosidases"/>
    <property type="match status" value="1"/>
</dbReference>
<evidence type="ECO:0000256" key="8">
    <source>
        <dbReference type="ARBA" id="ARBA00023295"/>
    </source>
</evidence>
<feature type="domain" description="Glycoside hydrolase family 5" evidence="11">
    <location>
        <begin position="41"/>
        <end position="320"/>
    </location>
</feature>
<comment type="catalytic activity">
    <reaction evidence="1">
        <text>Random hydrolysis of (1-&gt;4)-beta-D-mannosidic linkages in mannans, galactomannans and glucomannans.</text>
        <dbReference type="EC" id="3.2.1.78"/>
    </reaction>
</comment>
<sequence length="363" mass="39230">MKFVNILISAVCAIASAPAVMAANSFAGSNLYYAAGLTPDQQTTLFTGLKSAGVKVLRVWLDGQSGKPKNTPINPFNGLEGGSPGSWDDTVLKRLDDFMANAHTYGIKLLISIHSYNALSANADFYGKWYGTGDFYTNGDAINYFKNRIAHVLAHVNPHNGKPWSQSSEYIFAFEAQNEAMHDQANPSALQSWQCTMAQAIKDNLKGNKDILVTTGGGAWLANSLLDGYFKCAPLDVLAIHAYGTGDFSTSSLKPYVQKAQSAGKKLIMQEWGACYTTASNNNCNGGSPLATGTRDNNIKNWAGSITAAGIPWMYWQILPNEDPHQDWDYEVGINGKNWEALKAAGLAAGQASAAFDFSHYLL</sequence>
<evidence type="ECO:0000256" key="3">
    <source>
        <dbReference type="ARBA" id="ARBA00005641"/>
    </source>
</evidence>
<dbReference type="KEGG" id="pchm:VFPPC_13528"/>
<feature type="chain" id="PRO_5008101152" description="mannan endo-1,4-beta-mannosidase" evidence="10">
    <location>
        <begin position="23"/>
        <end position="363"/>
    </location>
</feature>
<dbReference type="PANTHER" id="PTHR31451:SF39">
    <property type="entry name" value="MANNAN ENDO-1,4-BETA-MANNOSIDASE 1"/>
    <property type="match status" value="1"/>
</dbReference>
<comment type="caution">
    <text evidence="12">The sequence shown here is derived from an EMBL/GenBank/DDBJ whole genome shotgun (WGS) entry which is preliminary data.</text>
</comment>
<dbReference type="RefSeq" id="XP_018137574.1">
    <property type="nucleotide sequence ID" value="XM_018291303.1"/>
</dbReference>
<evidence type="ECO:0000256" key="6">
    <source>
        <dbReference type="ARBA" id="ARBA00022729"/>
    </source>
</evidence>
<name>A0A179F2H4_METCM</name>
<dbReference type="Proteomes" id="UP000078397">
    <property type="component" value="Unassembled WGS sequence"/>
</dbReference>
<keyword evidence="7 9" id="KW-0378">Hydrolase</keyword>
<dbReference type="OrthoDB" id="428177at2759"/>
<accession>A0A179F2H4</accession>
<keyword evidence="13" id="KW-1185">Reference proteome</keyword>
<evidence type="ECO:0000256" key="9">
    <source>
        <dbReference type="RuleBase" id="RU361153"/>
    </source>
</evidence>
<comment type="similarity">
    <text evidence="3 9">Belongs to the glycosyl hydrolase 5 (cellulase A) family.</text>
</comment>
<dbReference type="InterPro" id="IPR045053">
    <property type="entry name" value="MAN-like"/>
</dbReference>
<dbReference type="EMBL" id="LSBJ02000002">
    <property type="protein sequence ID" value="OAQ59581.1"/>
    <property type="molecule type" value="Genomic_DNA"/>
</dbReference>
<dbReference type="InterPro" id="IPR017853">
    <property type="entry name" value="GH"/>
</dbReference>
<comment type="subcellular location">
    <subcellularLocation>
        <location evidence="2">Secreted</location>
    </subcellularLocation>
</comment>
<dbReference type="InterPro" id="IPR001547">
    <property type="entry name" value="Glyco_hydro_5"/>
</dbReference>
<dbReference type="AlphaFoldDB" id="A0A179F2H4"/>
<dbReference type="Gene3D" id="3.20.20.80">
    <property type="entry name" value="Glycosidases"/>
    <property type="match status" value="1"/>
</dbReference>
<dbReference type="STRING" id="1380566.A0A179F2H4"/>
<evidence type="ECO:0000313" key="13">
    <source>
        <dbReference type="Proteomes" id="UP000078397"/>
    </source>
</evidence>
<protein>
    <recommendedName>
        <fullName evidence="4">mannan endo-1,4-beta-mannosidase</fullName>
        <ecNumber evidence="4">3.2.1.78</ecNumber>
    </recommendedName>
</protein>
<feature type="signal peptide" evidence="10">
    <location>
        <begin position="1"/>
        <end position="22"/>
    </location>
</feature>
<dbReference type="Pfam" id="PF00150">
    <property type="entry name" value="Cellulase"/>
    <property type="match status" value="1"/>
</dbReference>
<evidence type="ECO:0000256" key="1">
    <source>
        <dbReference type="ARBA" id="ARBA00001678"/>
    </source>
</evidence>
<dbReference type="EC" id="3.2.1.78" evidence="4"/>
<dbReference type="GO" id="GO:0046355">
    <property type="term" value="P:mannan catabolic process"/>
    <property type="evidence" value="ECO:0007669"/>
    <property type="project" value="UniProtKB-ARBA"/>
</dbReference>
<evidence type="ECO:0000256" key="5">
    <source>
        <dbReference type="ARBA" id="ARBA00022525"/>
    </source>
</evidence>
<keyword evidence="5" id="KW-0964">Secreted</keyword>
<keyword evidence="6 10" id="KW-0732">Signal</keyword>
<reference evidence="12 13" key="1">
    <citation type="journal article" date="2016" name="PLoS Pathog.">
        <title>Biosynthesis of antibiotic leucinostatins in bio-control fungus Purpureocillium lilacinum and their inhibition on phytophthora revealed by genome mining.</title>
        <authorList>
            <person name="Wang G."/>
            <person name="Liu Z."/>
            <person name="Lin R."/>
            <person name="Li E."/>
            <person name="Mao Z."/>
            <person name="Ling J."/>
            <person name="Yang Y."/>
            <person name="Yin W.B."/>
            <person name="Xie B."/>
        </authorList>
    </citation>
    <scope>NUCLEOTIDE SEQUENCE [LARGE SCALE GENOMIC DNA]</scope>
    <source>
        <strain evidence="12">170</strain>
    </source>
</reference>
<organism evidence="12 13">
    <name type="scientific">Pochonia chlamydosporia 170</name>
    <dbReference type="NCBI Taxonomy" id="1380566"/>
    <lineage>
        <taxon>Eukaryota</taxon>
        <taxon>Fungi</taxon>
        <taxon>Dikarya</taxon>
        <taxon>Ascomycota</taxon>
        <taxon>Pezizomycotina</taxon>
        <taxon>Sordariomycetes</taxon>
        <taxon>Hypocreomycetidae</taxon>
        <taxon>Hypocreales</taxon>
        <taxon>Clavicipitaceae</taxon>
        <taxon>Pochonia</taxon>
    </lineage>
</organism>
<dbReference type="GO" id="GO:0016985">
    <property type="term" value="F:mannan endo-1,4-beta-mannosidase activity"/>
    <property type="evidence" value="ECO:0007669"/>
    <property type="project" value="UniProtKB-EC"/>
</dbReference>
<evidence type="ECO:0000256" key="7">
    <source>
        <dbReference type="ARBA" id="ARBA00022801"/>
    </source>
</evidence>